<evidence type="ECO:0000313" key="3">
    <source>
        <dbReference type="Proteomes" id="UP000327439"/>
    </source>
</evidence>
<organism evidence="2 3">
    <name type="scientific">Gossypium barbadense</name>
    <name type="common">Sea Island cotton</name>
    <name type="synonym">Hibiscus barbadensis</name>
    <dbReference type="NCBI Taxonomy" id="3634"/>
    <lineage>
        <taxon>Eukaryota</taxon>
        <taxon>Viridiplantae</taxon>
        <taxon>Streptophyta</taxon>
        <taxon>Embryophyta</taxon>
        <taxon>Tracheophyta</taxon>
        <taxon>Spermatophyta</taxon>
        <taxon>Magnoliopsida</taxon>
        <taxon>eudicotyledons</taxon>
        <taxon>Gunneridae</taxon>
        <taxon>Pentapetalae</taxon>
        <taxon>rosids</taxon>
        <taxon>malvids</taxon>
        <taxon>Malvales</taxon>
        <taxon>Malvaceae</taxon>
        <taxon>Malvoideae</taxon>
        <taxon>Gossypium</taxon>
    </lineage>
</organism>
<dbReference type="Gene3D" id="3.60.10.10">
    <property type="entry name" value="Endonuclease/exonuclease/phosphatase"/>
    <property type="match status" value="1"/>
</dbReference>
<dbReference type="Proteomes" id="UP000327439">
    <property type="component" value="Chromosome A03"/>
</dbReference>
<keyword evidence="3" id="KW-1185">Reference proteome</keyword>
<dbReference type="InterPro" id="IPR036691">
    <property type="entry name" value="Endo/exonu/phosph_ase_sf"/>
</dbReference>
<dbReference type="SUPFAM" id="SSF56219">
    <property type="entry name" value="DNase I-like"/>
    <property type="match status" value="1"/>
</dbReference>
<dbReference type="AlphaFoldDB" id="A0A5J5WCL0"/>
<sequence length="150" mass="17489">MNIVAWNCRGLGQQHSVRALRDVYQKHNPDIIFLSETKQRGSKLEKLRNRLGYVYSKYVDPTGTAGASSDIAIGSDHKPLFLCLEKRDKQNWKSFKFRSKWLVNDERKDAVMEGWSFNGSGEFGVNSHIKWRKLGELSQWNNMTRRNVRK</sequence>
<name>A0A5J5WCL0_GOSBA</name>
<feature type="domain" description="Endonuclease/exonuclease/phosphatase" evidence="1">
    <location>
        <begin position="5"/>
        <end position="111"/>
    </location>
</feature>
<proteinExistence type="predicted"/>
<reference evidence="3" key="1">
    <citation type="journal article" date="2020" name="Nat. Genet.">
        <title>Genomic diversifications of five Gossypium allopolyploid species and their impact on cotton improvement.</title>
        <authorList>
            <person name="Chen Z.J."/>
            <person name="Sreedasyam A."/>
            <person name="Ando A."/>
            <person name="Song Q."/>
            <person name="De Santiago L.M."/>
            <person name="Hulse-Kemp A.M."/>
            <person name="Ding M."/>
            <person name="Ye W."/>
            <person name="Kirkbride R.C."/>
            <person name="Jenkins J."/>
            <person name="Plott C."/>
            <person name="Lovell J."/>
            <person name="Lin Y.M."/>
            <person name="Vaughn R."/>
            <person name="Liu B."/>
            <person name="Simpson S."/>
            <person name="Scheffler B.E."/>
            <person name="Wen L."/>
            <person name="Saski C.A."/>
            <person name="Grover C.E."/>
            <person name="Hu G."/>
            <person name="Conover J.L."/>
            <person name="Carlson J.W."/>
            <person name="Shu S."/>
            <person name="Boston L.B."/>
            <person name="Williams M."/>
            <person name="Peterson D.G."/>
            <person name="McGee K."/>
            <person name="Jones D.C."/>
            <person name="Wendel J.F."/>
            <person name="Stelly D.M."/>
            <person name="Grimwood J."/>
            <person name="Schmutz J."/>
        </authorList>
    </citation>
    <scope>NUCLEOTIDE SEQUENCE [LARGE SCALE GENOMIC DNA]</scope>
    <source>
        <strain evidence="3">cv. 3-79</strain>
    </source>
</reference>
<dbReference type="Pfam" id="PF03372">
    <property type="entry name" value="Exo_endo_phos"/>
    <property type="match status" value="1"/>
</dbReference>
<evidence type="ECO:0000313" key="2">
    <source>
        <dbReference type="EMBL" id="KAB2090418.1"/>
    </source>
</evidence>
<dbReference type="InterPro" id="IPR005135">
    <property type="entry name" value="Endo/exonuclease/phosphatase"/>
</dbReference>
<dbReference type="EMBL" id="CM018204">
    <property type="protein sequence ID" value="KAB2090418.1"/>
    <property type="molecule type" value="Genomic_DNA"/>
</dbReference>
<dbReference type="GO" id="GO:0003824">
    <property type="term" value="F:catalytic activity"/>
    <property type="evidence" value="ECO:0007669"/>
    <property type="project" value="InterPro"/>
</dbReference>
<dbReference type="OrthoDB" id="999895at2759"/>
<evidence type="ECO:0000259" key="1">
    <source>
        <dbReference type="Pfam" id="PF03372"/>
    </source>
</evidence>
<protein>
    <recommendedName>
        <fullName evidence="1">Endonuclease/exonuclease/phosphatase domain-containing protein</fullName>
    </recommendedName>
</protein>
<accession>A0A5J5WCL0</accession>
<gene>
    <name evidence="2" type="ORF">ES319_A03G122500v1</name>
</gene>